<evidence type="ECO:0000313" key="8">
    <source>
        <dbReference type="Proteomes" id="UP000199062"/>
    </source>
</evidence>
<evidence type="ECO:0000259" key="4">
    <source>
        <dbReference type="Pfam" id="PF13185"/>
    </source>
</evidence>
<dbReference type="InterPro" id="IPR029016">
    <property type="entry name" value="GAF-like_dom_sf"/>
</dbReference>
<gene>
    <name evidence="7" type="ORF">SAMN05216559_0262</name>
</gene>
<reference evidence="7 8" key="1">
    <citation type="submission" date="2016-10" db="EMBL/GenBank/DDBJ databases">
        <authorList>
            <person name="de Groot N.N."/>
        </authorList>
    </citation>
    <scope>NUCLEOTIDE SEQUENCE [LARGE SCALE GENOMIC DNA]</scope>
    <source>
        <strain evidence="7 8">CGMCC 1.10457</strain>
    </source>
</reference>
<dbReference type="Pfam" id="PF13185">
    <property type="entry name" value="GAF_2"/>
    <property type="match status" value="1"/>
</dbReference>
<feature type="domain" description="HTH bat-type" evidence="3">
    <location>
        <begin position="583"/>
        <end position="634"/>
    </location>
</feature>
<keyword evidence="2" id="KW-0804">Transcription</keyword>
<dbReference type="Gene3D" id="3.30.450.40">
    <property type="match status" value="1"/>
</dbReference>
<evidence type="ECO:0000259" key="6">
    <source>
        <dbReference type="Pfam" id="PF15915"/>
    </source>
</evidence>
<evidence type="ECO:0000256" key="1">
    <source>
        <dbReference type="ARBA" id="ARBA00023015"/>
    </source>
</evidence>
<dbReference type="InterPro" id="IPR013324">
    <property type="entry name" value="RNA_pol_sigma_r3/r4-like"/>
</dbReference>
<dbReference type="AlphaFoldDB" id="A0A1I6K6C0"/>
<accession>A0A1I6K6C0</accession>
<feature type="domain" description="MEDS" evidence="5">
    <location>
        <begin position="35"/>
        <end position="197"/>
    </location>
</feature>
<dbReference type="EMBL" id="FOZK01000001">
    <property type="protein sequence ID" value="SFR86772.1"/>
    <property type="molecule type" value="Genomic_DNA"/>
</dbReference>
<organism evidence="7 8">
    <name type="scientific">Halomicrobium zhouii</name>
    <dbReference type="NCBI Taxonomy" id="767519"/>
    <lineage>
        <taxon>Archaea</taxon>
        <taxon>Methanobacteriati</taxon>
        <taxon>Methanobacteriota</taxon>
        <taxon>Stenosarchaea group</taxon>
        <taxon>Halobacteria</taxon>
        <taxon>Halobacteriales</taxon>
        <taxon>Haloarculaceae</taxon>
        <taxon>Halomicrobium</taxon>
    </lineage>
</organism>
<evidence type="ECO:0000256" key="2">
    <source>
        <dbReference type="ARBA" id="ARBA00023163"/>
    </source>
</evidence>
<dbReference type="Pfam" id="PF14417">
    <property type="entry name" value="MEDS"/>
    <property type="match status" value="1"/>
</dbReference>
<dbReference type="Pfam" id="PF04967">
    <property type="entry name" value="HTH_10"/>
    <property type="match status" value="1"/>
</dbReference>
<dbReference type="STRING" id="767519.SAMN05216559_0262"/>
<dbReference type="PANTHER" id="PTHR34236">
    <property type="entry name" value="DIMETHYL SULFOXIDE REDUCTASE TRANSCRIPTIONAL ACTIVATOR"/>
    <property type="match status" value="1"/>
</dbReference>
<proteinExistence type="predicted"/>
<feature type="domain" description="Bacterioopsin transcriptional activator GAF and HTH associated" evidence="6">
    <location>
        <begin position="419"/>
        <end position="577"/>
    </location>
</feature>
<name>A0A1I6K6C0_9EURY</name>
<dbReference type="InterPro" id="IPR003018">
    <property type="entry name" value="GAF"/>
</dbReference>
<dbReference type="SUPFAM" id="SSF55781">
    <property type="entry name" value="GAF domain-like"/>
    <property type="match status" value="1"/>
</dbReference>
<keyword evidence="8" id="KW-1185">Reference proteome</keyword>
<keyword evidence="1" id="KW-0805">Transcription regulation</keyword>
<dbReference type="OrthoDB" id="327291at2157"/>
<dbReference type="Proteomes" id="UP000199062">
    <property type="component" value="Unassembled WGS sequence"/>
</dbReference>
<dbReference type="InterPro" id="IPR031803">
    <property type="entry name" value="BAT_GAF/HTH-assoc"/>
</dbReference>
<dbReference type="RefSeq" id="WP_089813146.1">
    <property type="nucleotide sequence ID" value="NZ_FOZK01000001.1"/>
</dbReference>
<evidence type="ECO:0000259" key="3">
    <source>
        <dbReference type="Pfam" id="PF04967"/>
    </source>
</evidence>
<sequence length="647" mass="68871">MQHPLGSNASGGGDLLGAEQRRIDAAFDHGGPANHAALLYESRDEQFGAVVPFIRAGLERGDRCLYVVDDTATADVVAAMERAGLAVAAARETGQLTVHSTDDVYRSGGSFDPAATIAFLDETVSDAVEDGGYDHVRFTAEMTWAAGGERGAVADALVEYEATLNEFWSDVPMTGLCQYDRDRFPPAVLRDVVRTHPSLVADGAVCPNAFYVPPDEFLADGPTEATVDRQLDAVRAHHERRVSARSYRQLVGDVIAALVTASAREAVDRGVCDALTDVPGWRFAWVGETNATSDRLTPRATAGESASYPDDVPVAATADLAAEPAGRAAATGSVQVVDDVDAATDDADWRGAARDRGFDAVVAVPLVYEGVSYGVVSVYGDEPGAFDDRAQSVLADVGRAVAFACNAMDRRRALVSGRATELALALPDGDSFVDFAVRTGETVQVDGVVPEPDADGEAGDRLGVFLTVEGATRERVETAAAAADAFTSLSLVADGDGEVTYDAVVDGAGLLGTLLDHAVVPKSVAPDGEGGRAVVRLPPGTDVASFVGMVRDRYPGTDLVARREVETESTTRADFRAALRERLTDRQWDALQMAYLSGYFEWPRERSGQEVGERLDVSQPTFNRHLRDSLRKLLTPIFDDGDGARRR</sequence>
<dbReference type="SUPFAM" id="SSF88659">
    <property type="entry name" value="Sigma3 and sigma4 domains of RNA polymerase sigma factors"/>
    <property type="match status" value="1"/>
</dbReference>
<evidence type="ECO:0000313" key="7">
    <source>
        <dbReference type="EMBL" id="SFR86772.1"/>
    </source>
</evidence>
<feature type="domain" description="GAF" evidence="4">
    <location>
        <begin position="265"/>
        <end position="404"/>
    </location>
</feature>
<evidence type="ECO:0000259" key="5">
    <source>
        <dbReference type="Pfam" id="PF14417"/>
    </source>
</evidence>
<dbReference type="InterPro" id="IPR025847">
    <property type="entry name" value="MEDS_domain"/>
</dbReference>
<dbReference type="InterPro" id="IPR007050">
    <property type="entry name" value="HTH_bacterioopsin"/>
</dbReference>
<dbReference type="PANTHER" id="PTHR34236:SF1">
    <property type="entry name" value="DIMETHYL SULFOXIDE REDUCTASE TRANSCRIPTIONAL ACTIVATOR"/>
    <property type="match status" value="1"/>
</dbReference>
<protein>
    <submittedName>
        <fullName evidence="7">GAF domain-containing protein</fullName>
    </submittedName>
</protein>
<dbReference type="Pfam" id="PF15915">
    <property type="entry name" value="BAT"/>
    <property type="match status" value="1"/>
</dbReference>